<evidence type="ECO:0000313" key="3">
    <source>
        <dbReference type="Proteomes" id="UP000020467"/>
    </source>
</evidence>
<proteinExistence type="predicted"/>
<accession>A0A010SN58</accession>
<name>A0A010SN58_9PEZI</name>
<comment type="caution">
    <text evidence="2">The sequence shown here is derived from an EMBL/GenBank/DDBJ whole genome shotgun (WGS) entry which is preliminary data.</text>
</comment>
<dbReference type="KEGG" id="cfj:CFIO01_00045"/>
<keyword evidence="3" id="KW-1185">Reference proteome</keyword>
<dbReference type="OrthoDB" id="73875at2759"/>
<gene>
    <name evidence="2" type="ORF">CFIO01_00045</name>
</gene>
<evidence type="ECO:0000256" key="1">
    <source>
        <dbReference type="SAM" id="MobiDB-lite"/>
    </source>
</evidence>
<reference evidence="2 3" key="1">
    <citation type="submission" date="2014-02" db="EMBL/GenBank/DDBJ databases">
        <title>The genome sequence of Colletotrichum fioriniae PJ7.</title>
        <authorList>
            <person name="Baroncelli R."/>
            <person name="Thon M.R."/>
        </authorList>
    </citation>
    <scope>NUCLEOTIDE SEQUENCE [LARGE SCALE GENOMIC DNA]</scope>
    <source>
        <strain evidence="2 3">PJ7</strain>
    </source>
</reference>
<evidence type="ECO:0000313" key="2">
    <source>
        <dbReference type="EMBL" id="EXF86348.1"/>
    </source>
</evidence>
<protein>
    <submittedName>
        <fullName evidence="2">Uncharacterized protein</fullName>
    </submittedName>
</protein>
<sequence length="314" mass="34050">MIWSIDFQGSGTSAEPVEQNSPGEVPESLLNKKLPNCKSGEYCDAIKDMGTFWYNPGAEQWADEYINSQTDHSNWAQNLYRELFPKKVHIKYSCQKPGAPCDHDLTCGIRSGAPKAPLDLASILGAAFSIGSALATPAAAVAGSLAGISGVMYLASATGDSGGSDDAVEVTDAIWGLLAIVAKQGLTNIRAIVASTFGKQGHKQKEHVWSSETTNLNTAWEADKNRCLDILAWYPKKVSQTLSGNKDMEALWTDWNMDKLGTLRNAVEYWENNNGHVGKTGIRERSWASETPPPCFFAMPVLKGNYIDVSKGSI</sequence>
<dbReference type="Proteomes" id="UP000020467">
    <property type="component" value="Unassembled WGS sequence"/>
</dbReference>
<dbReference type="EMBL" id="JARH01000012">
    <property type="protein sequence ID" value="EXF86348.1"/>
    <property type="molecule type" value="Genomic_DNA"/>
</dbReference>
<feature type="region of interest" description="Disordered" evidence="1">
    <location>
        <begin position="1"/>
        <end position="26"/>
    </location>
</feature>
<organism evidence="2 3">
    <name type="scientific">Colletotrichum fioriniae PJ7</name>
    <dbReference type="NCBI Taxonomy" id="1445577"/>
    <lineage>
        <taxon>Eukaryota</taxon>
        <taxon>Fungi</taxon>
        <taxon>Dikarya</taxon>
        <taxon>Ascomycota</taxon>
        <taxon>Pezizomycotina</taxon>
        <taxon>Sordariomycetes</taxon>
        <taxon>Hypocreomycetidae</taxon>
        <taxon>Glomerellales</taxon>
        <taxon>Glomerellaceae</taxon>
        <taxon>Colletotrichum</taxon>
        <taxon>Colletotrichum acutatum species complex</taxon>
    </lineage>
</organism>
<dbReference type="AlphaFoldDB" id="A0A010SN58"/>
<dbReference type="HOGENOM" id="CLU_885682_0_0_1"/>
<feature type="compositionally biased region" description="Polar residues" evidence="1">
    <location>
        <begin position="7"/>
        <end position="22"/>
    </location>
</feature>